<evidence type="ECO:0000313" key="8">
    <source>
        <dbReference type="EMBL" id="QDS70054.1"/>
    </source>
</evidence>
<sequence length="484" mass="53916">MEKHYDAAVSETADCSSGLSDGASFDEKATKRLIRKIDLVLLPLLSILYLLSFLDRSNIGNARLAGLEHDLHLKGLMYNAAVAVFFPPYAAAEIPSNIIMKRLRPSIWIPSMMIAWSIVCVCIGLVRNYAGLLVARAFLGFTEGGLFPGITFFITTWYKRDECGLRLAIFYSSATAAGAFGGLLARGLMQMKGVGGKSGWSWIFIIEGLLTFLVALGAYFWMQDYPDTAGFLTEAERKEVKRRLETDRDFLADEYNTMFVWQALKDWKVYMFAFISCCLALPTYSVSLFLPTIVRDLGYKNTTAQLMTTPPYLLACFLCIVGGYTADKMKTRGPFMIGFSLVGMIGFIILLTSHDLHVKYAGCFFVTSGLFPSVPQGLAWASVNVGGTLKRSVSIATFVMFANVSALSSAFIFLPRFAPLYRTSFSILLSTTSAGCALSIYMTYWFRRENARREAIKPKATYTEAEMHAQREMGDHAGFWRYTT</sequence>
<dbReference type="EMBL" id="CP042188">
    <property type="protein sequence ID" value="QDS70054.1"/>
    <property type="molecule type" value="Genomic_DNA"/>
</dbReference>
<dbReference type="PANTHER" id="PTHR43791:SF57">
    <property type="entry name" value="MAJOR FACILITATOR SUPERFAMILY (MFS) PROFILE DOMAIN-CONTAINING PROTEIN"/>
    <property type="match status" value="1"/>
</dbReference>
<dbReference type="InterPro" id="IPR011701">
    <property type="entry name" value="MFS"/>
</dbReference>
<feature type="transmembrane region" description="Helical" evidence="6">
    <location>
        <begin position="310"/>
        <end position="326"/>
    </location>
</feature>
<dbReference type="Gene3D" id="1.20.1250.20">
    <property type="entry name" value="MFS general substrate transporter like domains"/>
    <property type="match status" value="2"/>
</dbReference>
<dbReference type="Pfam" id="PF07690">
    <property type="entry name" value="MFS_1"/>
    <property type="match status" value="1"/>
</dbReference>
<gene>
    <name evidence="8" type="ORF">FKW77_004210</name>
</gene>
<evidence type="ECO:0000256" key="1">
    <source>
        <dbReference type="ARBA" id="ARBA00004141"/>
    </source>
</evidence>
<feature type="transmembrane region" description="Helical" evidence="6">
    <location>
        <begin position="358"/>
        <end position="381"/>
    </location>
</feature>
<feature type="transmembrane region" description="Helical" evidence="6">
    <location>
        <begin position="200"/>
        <end position="222"/>
    </location>
</feature>
<feature type="transmembrane region" description="Helical" evidence="6">
    <location>
        <begin position="132"/>
        <end position="155"/>
    </location>
</feature>
<keyword evidence="9" id="KW-1185">Reference proteome</keyword>
<dbReference type="OrthoDB" id="2962993at2759"/>
<feature type="transmembrane region" description="Helical" evidence="6">
    <location>
        <begin position="76"/>
        <end position="95"/>
    </location>
</feature>
<dbReference type="PROSITE" id="PS50850">
    <property type="entry name" value="MFS"/>
    <property type="match status" value="1"/>
</dbReference>
<dbReference type="FunFam" id="1.20.1250.20:FF:000034">
    <property type="entry name" value="MFS general substrate transporter"/>
    <property type="match status" value="1"/>
</dbReference>
<evidence type="ECO:0000313" key="9">
    <source>
        <dbReference type="Proteomes" id="UP000316270"/>
    </source>
</evidence>
<dbReference type="SUPFAM" id="SSF103473">
    <property type="entry name" value="MFS general substrate transporter"/>
    <property type="match status" value="1"/>
</dbReference>
<feature type="transmembrane region" description="Helical" evidence="6">
    <location>
        <begin position="393"/>
        <end position="413"/>
    </location>
</feature>
<feature type="transmembrane region" description="Helical" evidence="6">
    <location>
        <begin position="269"/>
        <end position="290"/>
    </location>
</feature>
<evidence type="ECO:0000256" key="6">
    <source>
        <dbReference type="SAM" id="Phobius"/>
    </source>
</evidence>
<protein>
    <recommendedName>
        <fullName evidence="7">Major facilitator superfamily (MFS) profile domain-containing protein</fullName>
    </recommendedName>
</protein>
<keyword evidence="2" id="KW-0813">Transport</keyword>
<keyword evidence="5 6" id="KW-0472">Membrane</keyword>
<comment type="subcellular location">
    <subcellularLocation>
        <location evidence="1">Membrane</location>
        <topology evidence="1">Multi-pass membrane protein</topology>
    </subcellularLocation>
</comment>
<evidence type="ECO:0000256" key="3">
    <source>
        <dbReference type="ARBA" id="ARBA00022692"/>
    </source>
</evidence>
<evidence type="ECO:0000256" key="4">
    <source>
        <dbReference type="ARBA" id="ARBA00022989"/>
    </source>
</evidence>
<feature type="transmembrane region" description="Helical" evidence="6">
    <location>
        <begin position="425"/>
        <end position="446"/>
    </location>
</feature>
<reference evidence="8 9" key="1">
    <citation type="submission" date="2019-07" db="EMBL/GenBank/DDBJ databases">
        <title>Finished genome of Venturia effusa.</title>
        <authorList>
            <person name="Young C.A."/>
            <person name="Cox M.P."/>
            <person name="Ganley A.R.D."/>
            <person name="David W.J."/>
        </authorList>
    </citation>
    <scope>NUCLEOTIDE SEQUENCE [LARGE SCALE GENOMIC DNA]</scope>
    <source>
        <strain evidence="9">albino</strain>
    </source>
</reference>
<dbReference type="GO" id="GO:0022857">
    <property type="term" value="F:transmembrane transporter activity"/>
    <property type="evidence" value="ECO:0007669"/>
    <property type="project" value="InterPro"/>
</dbReference>
<feature type="domain" description="Major facilitator superfamily (MFS) profile" evidence="7">
    <location>
        <begin position="41"/>
        <end position="484"/>
    </location>
</feature>
<name>A0A517L337_9PEZI</name>
<dbReference type="InterPro" id="IPR036259">
    <property type="entry name" value="MFS_trans_sf"/>
</dbReference>
<evidence type="ECO:0000256" key="2">
    <source>
        <dbReference type="ARBA" id="ARBA00022448"/>
    </source>
</evidence>
<dbReference type="GO" id="GO:0016020">
    <property type="term" value="C:membrane"/>
    <property type="evidence" value="ECO:0007669"/>
    <property type="project" value="UniProtKB-SubCell"/>
</dbReference>
<feature type="transmembrane region" description="Helical" evidence="6">
    <location>
        <begin position="167"/>
        <end position="188"/>
    </location>
</feature>
<dbReference type="Proteomes" id="UP000316270">
    <property type="component" value="Chromosome 4"/>
</dbReference>
<dbReference type="AlphaFoldDB" id="A0A517L337"/>
<feature type="transmembrane region" description="Helical" evidence="6">
    <location>
        <begin position="37"/>
        <end position="54"/>
    </location>
</feature>
<keyword evidence="3 6" id="KW-0812">Transmembrane</keyword>
<dbReference type="PANTHER" id="PTHR43791">
    <property type="entry name" value="PERMEASE-RELATED"/>
    <property type="match status" value="1"/>
</dbReference>
<dbReference type="FunFam" id="1.20.1250.20:FF:000013">
    <property type="entry name" value="MFS general substrate transporter"/>
    <property type="match status" value="1"/>
</dbReference>
<evidence type="ECO:0000259" key="7">
    <source>
        <dbReference type="PROSITE" id="PS50850"/>
    </source>
</evidence>
<dbReference type="InterPro" id="IPR020846">
    <property type="entry name" value="MFS_dom"/>
</dbReference>
<organism evidence="8 9">
    <name type="scientific">Venturia effusa</name>
    <dbReference type="NCBI Taxonomy" id="50376"/>
    <lineage>
        <taxon>Eukaryota</taxon>
        <taxon>Fungi</taxon>
        <taxon>Dikarya</taxon>
        <taxon>Ascomycota</taxon>
        <taxon>Pezizomycotina</taxon>
        <taxon>Dothideomycetes</taxon>
        <taxon>Pleosporomycetidae</taxon>
        <taxon>Venturiales</taxon>
        <taxon>Venturiaceae</taxon>
        <taxon>Venturia</taxon>
    </lineage>
</organism>
<accession>A0A517L337</accession>
<evidence type="ECO:0000256" key="5">
    <source>
        <dbReference type="ARBA" id="ARBA00023136"/>
    </source>
</evidence>
<feature type="transmembrane region" description="Helical" evidence="6">
    <location>
        <begin position="333"/>
        <end position="352"/>
    </location>
</feature>
<feature type="transmembrane region" description="Helical" evidence="6">
    <location>
        <begin position="107"/>
        <end position="126"/>
    </location>
</feature>
<keyword evidence="4 6" id="KW-1133">Transmembrane helix</keyword>
<proteinExistence type="predicted"/>